<proteinExistence type="predicted"/>
<evidence type="ECO:0000256" key="4">
    <source>
        <dbReference type="ARBA" id="ARBA00022989"/>
    </source>
</evidence>
<evidence type="ECO:0000313" key="8">
    <source>
        <dbReference type="Proteomes" id="UP000678393"/>
    </source>
</evidence>
<organism evidence="7 8">
    <name type="scientific">Candidula unifasciata</name>
    <dbReference type="NCBI Taxonomy" id="100452"/>
    <lineage>
        <taxon>Eukaryota</taxon>
        <taxon>Metazoa</taxon>
        <taxon>Spiralia</taxon>
        <taxon>Lophotrochozoa</taxon>
        <taxon>Mollusca</taxon>
        <taxon>Gastropoda</taxon>
        <taxon>Heterobranchia</taxon>
        <taxon>Euthyneura</taxon>
        <taxon>Panpulmonata</taxon>
        <taxon>Eupulmonata</taxon>
        <taxon>Stylommatophora</taxon>
        <taxon>Helicina</taxon>
        <taxon>Helicoidea</taxon>
        <taxon>Geomitridae</taxon>
        <taxon>Candidula</taxon>
    </lineage>
</organism>
<dbReference type="GO" id="GO:0016020">
    <property type="term" value="C:membrane"/>
    <property type="evidence" value="ECO:0007669"/>
    <property type="project" value="UniProtKB-SubCell"/>
</dbReference>
<feature type="transmembrane region" description="Helical" evidence="6">
    <location>
        <begin position="182"/>
        <end position="202"/>
    </location>
</feature>
<feature type="transmembrane region" description="Helical" evidence="6">
    <location>
        <begin position="49"/>
        <end position="71"/>
    </location>
</feature>
<evidence type="ECO:0000313" key="7">
    <source>
        <dbReference type="EMBL" id="CAG5119872.1"/>
    </source>
</evidence>
<keyword evidence="3 6" id="KW-0812">Transmembrane</keyword>
<dbReference type="EMBL" id="CAJHNH020000785">
    <property type="protein sequence ID" value="CAG5119872.1"/>
    <property type="molecule type" value="Genomic_DNA"/>
</dbReference>
<evidence type="ECO:0000256" key="6">
    <source>
        <dbReference type="SAM" id="Phobius"/>
    </source>
</evidence>
<evidence type="ECO:0000256" key="2">
    <source>
        <dbReference type="ARBA" id="ARBA00013977"/>
    </source>
</evidence>
<sequence>MEPIKDIVNIIFPSPTLILCIWSLIVVTCICGDYLLLLVSDTDWLGNGHIVRSVIDSSIHAIVSVLVWAVVENFEHLNDFRKWQNCACCAVLAVAVDTDHFLAAGSLDFRKALNLTKRPCFHNTSLILAVVALCLIMRQYIPALKMFSVMFLSSWLSHHLRDAGHRGLWVFPFGHTPVFPSYLYIALTLLLTVLVRIIYCVAFNTGFHLNTHLFEILNV</sequence>
<dbReference type="AlphaFoldDB" id="A0A8S3YWC5"/>
<evidence type="ECO:0000256" key="1">
    <source>
        <dbReference type="ARBA" id="ARBA00004141"/>
    </source>
</evidence>
<name>A0A8S3YWC5_9EUPU</name>
<accession>A0A8S3YWC5</accession>
<dbReference type="Proteomes" id="UP000678393">
    <property type="component" value="Unassembled WGS sequence"/>
</dbReference>
<feature type="transmembrane region" description="Helical" evidence="6">
    <location>
        <begin position="12"/>
        <end position="37"/>
    </location>
</feature>
<evidence type="ECO:0000256" key="3">
    <source>
        <dbReference type="ARBA" id="ARBA00022692"/>
    </source>
</evidence>
<feature type="transmembrane region" description="Helical" evidence="6">
    <location>
        <begin position="120"/>
        <end position="141"/>
    </location>
</feature>
<comment type="caution">
    <text evidence="7">The sequence shown here is derived from an EMBL/GenBank/DDBJ whole genome shotgun (WGS) entry which is preliminary data.</text>
</comment>
<comment type="subcellular location">
    <subcellularLocation>
        <location evidence="1">Membrane</location>
        <topology evidence="1">Multi-pass membrane protein</topology>
    </subcellularLocation>
</comment>
<dbReference type="PANTHER" id="PTHR13628">
    <property type="entry name" value="TRANSMEMBRANE PROTEIN 267"/>
    <property type="match status" value="1"/>
</dbReference>
<dbReference type="OrthoDB" id="10014558at2759"/>
<keyword evidence="4 6" id="KW-1133">Transmembrane helix</keyword>
<keyword evidence="5 6" id="KW-0472">Membrane</keyword>
<dbReference type="PANTHER" id="PTHR13628:SF1">
    <property type="entry name" value="TRANSMEMBRANE PROTEIN 267"/>
    <property type="match status" value="1"/>
</dbReference>
<dbReference type="InterPro" id="IPR026572">
    <property type="entry name" value="TMEM267"/>
</dbReference>
<protein>
    <recommendedName>
        <fullName evidence="2">Transmembrane protein 267</fullName>
    </recommendedName>
</protein>
<reference evidence="7" key="1">
    <citation type="submission" date="2021-04" db="EMBL/GenBank/DDBJ databases">
        <authorList>
            <consortium name="Molecular Ecology Group"/>
        </authorList>
    </citation>
    <scope>NUCLEOTIDE SEQUENCE</scope>
</reference>
<gene>
    <name evidence="7" type="ORF">CUNI_LOCUS5430</name>
</gene>
<evidence type="ECO:0000256" key="5">
    <source>
        <dbReference type="ARBA" id="ARBA00023136"/>
    </source>
</evidence>
<keyword evidence="8" id="KW-1185">Reference proteome</keyword>